<evidence type="ECO:0000313" key="1">
    <source>
        <dbReference type="EMBL" id="PYE50561.1"/>
    </source>
</evidence>
<gene>
    <name evidence="1" type="ORF">DES52_11779</name>
</gene>
<organism evidence="1 2">
    <name type="scientific">Deinococcus yavapaiensis KR-236</name>
    <dbReference type="NCBI Taxonomy" id="694435"/>
    <lineage>
        <taxon>Bacteria</taxon>
        <taxon>Thermotogati</taxon>
        <taxon>Deinococcota</taxon>
        <taxon>Deinococci</taxon>
        <taxon>Deinococcales</taxon>
        <taxon>Deinococcaceae</taxon>
        <taxon>Deinococcus</taxon>
    </lineage>
</organism>
<proteinExistence type="predicted"/>
<accession>A0A318S750</accession>
<dbReference type="Proteomes" id="UP000248326">
    <property type="component" value="Unassembled WGS sequence"/>
</dbReference>
<keyword evidence="2" id="KW-1185">Reference proteome</keyword>
<comment type="caution">
    <text evidence="1">The sequence shown here is derived from an EMBL/GenBank/DDBJ whole genome shotgun (WGS) entry which is preliminary data.</text>
</comment>
<dbReference type="EMBL" id="QJSX01000017">
    <property type="protein sequence ID" value="PYE50561.1"/>
    <property type="molecule type" value="Genomic_DNA"/>
</dbReference>
<name>A0A318S750_9DEIO</name>
<protein>
    <submittedName>
        <fullName evidence="1">Uncharacterized protein</fullName>
    </submittedName>
</protein>
<evidence type="ECO:0000313" key="2">
    <source>
        <dbReference type="Proteomes" id="UP000248326"/>
    </source>
</evidence>
<dbReference type="AlphaFoldDB" id="A0A318S750"/>
<reference evidence="1 2" key="1">
    <citation type="submission" date="2018-06" db="EMBL/GenBank/DDBJ databases">
        <title>Genomic Encyclopedia of Type Strains, Phase IV (KMG-IV): sequencing the most valuable type-strain genomes for metagenomic binning, comparative biology and taxonomic classification.</title>
        <authorList>
            <person name="Goeker M."/>
        </authorList>
    </citation>
    <scope>NUCLEOTIDE SEQUENCE [LARGE SCALE GENOMIC DNA]</scope>
    <source>
        <strain evidence="1 2">DSM 18048</strain>
    </source>
</reference>
<sequence>MTKHSTTKPAPRLTVVITYTDTPPRFDIRIELVTPGES</sequence>